<name>A0AA38T7D5_9ASTR</name>
<proteinExistence type="predicted"/>
<sequence>MPPPMFNPAMQQFMPPIFGRPPMQINHAGMPYHIPDGDRFSGHGHPLWRNQMEESVPPPLHGWETNNAVFGRVDWDHGRAQLNNQMWESSADLWKGQDSHKLDHSANKPTDEIWSGQTGQHVENEDIQLDNIQEVVANDNPESMKVSEGPTVSVVAKEEDPLTIPRVYLSKIDISEDLTRPELYEQCTNMLALDQASVSDEFDCKILFLEAKEGIEADIGNGASLFGAIDDSIFKKAMSLYTKNKVPFVATSQEGVTKFVSSSDQEKGDRENAEKLVEEAVLEENEPLIQKVEMNEDKSDEHISTSEKMDMDLDGGCEVEVKDSLVKEADNLLVLSNNSNVAVMGESIELGSVILTDSETFHCQGSFIFLLAAKVACLQQLLEVSKVCRK</sequence>
<dbReference type="PANTHER" id="PTHR34837">
    <property type="entry name" value="OS05G0595500 PROTEIN"/>
    <property type="match status" value="1"/>
</dbReference>
<reference evidence="1" key="1">
    <citation type="submission" date="2023-03" db="EMBL/GenBank/DDBJ databases">
        <title>Chromosome-scale reference genome and RAD-based genetic map of yellow starthistle (Centaurea solstitialis) reveal putative structural variation and QTLs associated with invader traits.</title>
        <authorList>
            <person name="Reatini B."/>
            <person name="Cang F.A."/>
            <person name="Jiang Q."/>
            <person name="Mckibben M.T.W."/>
            <person name="Barker M.S."/>
            <person name="Rieseberg L.H."/>
            <person name="Dlugosch K.M."/>
        </authorList>
    </citation>
    <scope>NUCLEOTIDE SEQUENCE</scope>
    <source>
        <strain evidence="1">CAN-66</strain>
        <tissue evidence="1">Leaf</tissue>
    </source>
</reference>
<keyword evidence="2" id="KW-1185">Reference proteome</keyword>
<gene>
    <name evidence="1" type="ORF">OSB04_010347</name>
</gene>
<comment type="caution">
    <text evidence="1">The sequence shown here is derived from an EMBL/GenBank/DDBJ whole genome shotgun (WGS) entry which is preliminary data.</text>
</comment>
<feature type="non-terminal residue" evidence="1">
    <location>
        <position position="390"/>
    </location>
</feature>
<dbReference type="AlphaFoldDB" id="A0AA38T7D5"/>
<protein>
    <submittedName>
        <fullName evidence="1">Uncharacterized protein</fullName>
    </submittedName>
</protein>
<evidence type="ECO:0000313" key="1">
    <source>
        <dbReference type="EMBL" id="KAJ9555733.1"/>
    </source>
</evidence>
<dbReference type="Proteomes" id="UP001172457">
    <property type="component" value="Chromosome 3"/>
</dbReference>
<dbReference type="PANTHER" id="PTHR34837:SF1">
    <property type="entry name" value="LOW PROTEIN: ZINC FINGER CCCH DOMAIN PROTEIN"/>
    <property type="match status" value="1"/>
</dbReference>
<dbReference type="EMBL" id="JARYMX010000003">
    <property type="protein sequence ID" value="KAJ9555733.1"/>
    <property type="molecule type" value="Genomic_DNA"/>
</dbReference>
<evidence type="ECO:0000313" key="2">
    <source>
        <dbReference type="Proteomes" id="UP001172457"/>
    </source>
</evidence>
<organism evidence="1 2">
    <name type="scientific">Centaurea solstitialis</name>
    <name type="common">yellow star-thistle</name>
    <dbReference type="NCBI Taxonomy" id="347529"/>
    <lineage>
        <taxon>Eukaryota</taxon>
        <taxon>Viridiplantae</taxon>
        <taxon>Streptophyta</taxon>
        <taxon>Embryophyta</taxon>
        <taxon>Tracheophyta</taxon>
        <taxon>Spermatophyta</taxon>
        <taxon>Magnoliopsida</taxon>
        <taxon>eudicotyledons</taxon>
        <taxon>Gunneridae</taxon>
        <taxon>Pentapetalae</taxon>
        <taxon>asterids</taxon>
        <taxon>campanulids</taxon>
        <taxon>Asterales</taxon>
        <taxon>Asteraceae</taxon>
        <taxon>Carduoideae</taxon>
        <taxon>Cardueae</taxon>
        <taxon>Centaureinae</taxon>
        <taxon>Centaurea</taxon>
    </lineage>
</organism>
<accession>A0AA38T7D5</accession>